<dbReference type="RefSeq" id="WP_380776811.1">
    <property type="nucleotide sequence ID" value="NZ_JBHUEO010000121.1"/>
</dbReference>
<evidence type="ECO:0000313" key="4">
    <source>
        <dbReference type="Proteomes" id="UP001597301"/>
    </source>
</evidence>
<gene>
    <name evidence="3" type="ORF">ACFSCZ_19850</name>
</gene>
<evidence type="ECO:0000259" key="2">
    <source>
        <dbReference type="Pfam" id="PF13205"/>
    </source>
</evidence>
<evidence type="ECO:0000256" key="1">
    <source>
        <dbReference type="ARBA" id="ARBA00022729"/>
    </source>
</evidence>
<sequence>MFVLDSQNKKVPIQIGLVNNKINVASDSAWKSGESYIIYLDNSIKLTSGKNVATPVKYSFSVR</sequence>
<organism evidence="3 4">
    <name type="scientific">Siminovitchia sediminis</name>
    <dbReference type="NCBI Taxonomy" id="1274353"/>
    <lineage>
        <taxon>Bacteria</taxon>
        <taxon>Bacillati</taxon>
        <taxon>Bacillota</taxon>
        <taxon>Bacilli</taxon>
        <taxon>Bacillales</taxon>
        <taxon>Bacillaceae</taxon>
        <taxon>Siminovitchia</taxon>
    </lineage>
</organism>
<dbReference type="Pfam" id="PF13205">
    <property type="entry name" value="Big_5"/>
    <property type="match status" value="1"/>
</dbReference>
<proteinExistence type="predicted"/>
<keyword evidence="4" id="KW-1185">Reference proteome</keyword>
<dbReference type="InterPro" id="IPR032812">
    <property type="entry name" value="SbsA_Ig"/>
</dbReference>
<evidence type="ECO:0000313" key="3">
    <source>
        <dbReference type="EMBL" id="MFD1708921.1"/>
    </source>
</evidence>
<dbReference type="Proteomes" id="UP001597301">
    <property type="component" value="Unassembled WGS sequence"/>
</dbReference>
<dbReference type="EMBL" id="JBHUEO010000121">
    <property type="protein sequence ID" value="MFD1708921.1"/>
    <property type="molecule type" value="Genomic_DNA"/>
</dbReference>
<protein>
    <submittedName>
        <fullName evidence="3">Ig-like domain-containing protein</fullName>
    </submittedName>
</protein>
<feature type="domain" description="SbsA Ig-like" evidence="2">
    <location>
        <begin position="5"/>
        <end position="61"/>
    </location>
</feature>
<reference evidence="4" key="1">
    <citation type="journal article" date="2019" name="Int. J. Syst. Evol. Microbiol.">
        <title>The Global Catalogue of Microorganisms (GCM) 10K type strain sequencing project: providing services to taxonomists for standard genome sequencing and annotation.</title>
        <authorList>
            <consortium name="The Broad Institute Genomics Platform"/>
            <consortium name="The Broad Institute Genome Sequencing Center for Infectious Disease"/>
            <person name="Wu L."/>
            <person name="Ma J."/>
        </authorList>
    </citation>
    <scope>NUCLEOTIDE SEQUENCE [LARGE SCALE GENOMIC DNA]</scope>
    <source>
        <strain evidence="4">CGMCC 1.12295</strain>
    </source>
</reference>
<comment type="caution">
    <text evidence="3">The sequence shown here is derived from an EMBL/GenBank/DDBJ whole genome shotgun (WGS) entry which is preliminary data.</text>
</comment>
<name>A0ABW4KNV1_9BACI</name>
<accession>A0ABW4KNV1</accession>
<keyword evidence="1" id="KW-0732">Signal</keyword>